<dbReference type="InterPro" id="IPR025665">
    <property type="entry name" value="Beta-barrel_OMP_2"/>
</dbReference>
<dbReference type="Pfam" id="PF13568">
    <property type="entry name" value="OMP_b-brl_2"/>
    <property type="match status" value="1"/>
</dbReference>
<sequence>MKLIRISAVLLVTAISFLGAQKASAQVEIGVKVSPSITYQRTLAPKGIDLKSDGASVGIGFGVIADYFFGTNYAFHSGVIFNVKGGSFTSQYTDAFGNNIKFESENSLHYIEIPLAIKLYTNEVAPDIRVYFNAGGTLNTLVGARLDGEKADEEGEKYTKQFNLFEVGAIVGAGAEWQLGESTKFFGGLTYQHGLTNVNDSLGGEDSKIELKNSLFSLDFGIKF</sequence>
<evidence type="ECO:0000256" key="1">
    <source>
        <dbReference type="SAM" id="SignalP"/>
    </source>
</evidence>
<keyword evidence="1" id="KW-0732">Signal</keyword>
<feature type="chain" id="PRO_5047029546" evidence="1">
    <location>
        <begin position="26"/>
        <end position="224"/>
    </location>
</feature>
<organism evidence="3 4">
    <name type="scientific">Rufibacter roseus</name>
    <dbReference type="NCBI Taxonomy" id="1567108"/>
    <lineage>
        <taxon>Bacteria</taxon>
        <taxon>Pseudomonadati</taxon>
        <taxon>Bacteroidota</taxon>
        <taxon>Cytophagia</taxon>
        <taxon>Cytophagales</taxon>
        <taxon>Hymenobacteraceae</taxon>
        <taxon>Rufibacter</taxon>
    </lineage>
</organism>
<dbReference type="RefSeq" id="WP_066619726.1">
    <property type="nucleotide sequence ID" value="NZ_JBHSYQ010000003.1"/>
</dbReference>
<reference evidence="4" key="1">
    <citation type="journal article" date="2019" name="Int. J. Syst. Evol. Microbiol.">
        <title>The Global Catalogue of Microorganisms (GCM) 10K type strain sequencing project: providing services to taxonomists for standard genome sequencing and annotation.</title>
        <authorList>
            <consortium name="The Broad Institute Genomics Platform"/>
            <consortium name="The Broad Institute Genome Sequencing Center for Infectious Disease"/>
            <person name="Wu L."/>
            <person name="Ma J."/>
        </authorList>
    </citation>
    <scope>NUCLEOTIDE SEQUENCE [LARGE SCALE GENOMIC DNA]</scope>
    <source>
        <strain evidence="4">CGMCC 4.7393</strain>
    </source>
</reference>
<comment type="caution">
    <text evidence="3">The sequence shown here is derived from an EMBL/GenBank/DDBJ whole genome shotgun (WGS) entry which is preliminary data.</text>
</comment>
<feature type="domain" description="Outer membrane protein beta-barrel" evidence="2">
    <location>
        <begin position="20"/>
        <end position="198"/>
    </location>
</feature>
<dbReference type="Proteomes" id="UP001596405">
    <property type="component" value="Unassembled WGS sequence"/>
</dbReference>
<evidence type="ECO:0000313" key="4">
    <source>
        <dbReference type="Proteomes" id="UP001596405"/>
    </source>
</evidence>
<dbReference type="Gene3D" id="2.40.160.20">
    <property type="match status" value="1"/>
</dbReference>
<dbReference type="EMBL" id="JBHSYQ010000003">
    <property type="protein sequence ID" value="MFC6996199.1"/>
    <property type="molecule type" value="Genomic_DNA"/>
</dbReference>
<protein>
    <submittedName>
        <fullName evidence="3">Porin family protein</fullName>
    </submittedName>
</protein>
<feature type="signal peptide" evidence="1">
    <location>
        <begin position="1"/>
        <end position="25"/>
    </location>
</feature>
<evidence type="ECO:0000313" key="3">
    <source>
        <dbReference type="EMBL" id="MFC6996199.1"/>
    </source>
</evidence>
<evidence type="ECO:0000259" key="2">
    <source>
        <dbReference type="Pfam" id="PF13568"/>
    </source>
</evidence>
<dbReference type="SUPFAM" id="SSF56925">
    <property type="entry name" value="OMPA-like"/>
    <property type="match status" value="1"/>
</dbReference>
<dbReference type="InterPro" id="IPR011250">
    <property type="entry name" value="OMP/PagP_B-barrel"/>
</dbReference>
<gene>
    <name evidence="3" type="ORF">ACFQHR_01125</name>
</gene>
<name>A0ABW2DEM4_9BACT</name>
<accession>A0ABW2DEM4</accession>
<keyword evidence="4" id="KW-1185">Reference proteome</keyword>
<proteinExistence type="predicted"/>